<name>A0A3G6J8K9_9CORY</name>
<dbReference type="EC" id="3.4.11.2" evidence="4"/>
<dbReference type="InterPro" id="IPR001930">
    <property type="entry name" value="Peptidase_M1"/>
</dbReference>
<accession>A0A3G6J8K9</accession>
<evidence type="ECO:0000256" key="4">
    <source>
        <dbReference type="ARBA" id="ARBA00012564"/>
    </source>
</evidence>
<dbReference type="GO" id="GO:0016285">
    <property type="term" value="F:alanyl aminopeptidase activity"/>
    <property type="evidence" value="ECO:0007669"/>
    <property type="project" value="UniProtKB-EC"/>
</dbReference>
<dbReference type="NCBIfam" id="TIGR02412">
    <property type="entry name" value="pepN_strep_liv"/>
    <property type="match status" value="1"/>
</dbReference>
<feature type="domain" description="Aminopeptidase N-like N-terminal" evidence="16">
    <location>
        <begin position="101"/>
        <end position="276"/>
    </location>
</feature>
<feature type="domain" description="ERAP1-like C-terminal" evidence="15">
    <location>
        <begin position="628"/>
        <end position="939"/>
    </location>
</feature>
<sequence length="956" mass="104236">MLPVHAVKQWPATQIIGDRSPSCGTNVVILVIAEPDGLSTASSTIADCGQGDRSDQAGVSGTTQPLPTRNLCVLKGETVSMTSTNLTRTEAQQRAALIDEVHYDLVLDLTTGPKTFQSTTTITFTAKDAGSTFVDLRAAAINTVTLDGTDITAAAVPTTDAGDYDETQGVLLADLTAGKHTLVVAADCVYSRTGQGLHRYVDPADDRVYLYTQFETADAKRMFACFDQPDIKATYELTITTDTGVKVIGNAEQTVTEKDGKLVHTSTIDYQLSTYLVAICVGDYYEVRDQWQGKLTHYPQTPAGQPEELTIPLGLYCRQSLAKHLDAERLFTETKQGFDFYHANFGYAYPFGKYDQTFVPEFNMGAMENAGCVTHRDEYVFTSTPTRAVLERRCDTVLHEMAHMWFGDLVTMRWWDDLWLNESFATWAATISQAEATEYDTAWVTFANKHKAWAYEQDQLPSTHPISADAGDIETVEQNFDGITYAKGASVLKQLQAYVGREAFFAGVRQHFAHHAFGNATFADLLESLEQASGRDLSDWAKQWLQTTGITPLAATVDVDDNDRISKLTITQRGAAPGAGEQRDHRVAVGLYKTDDNGDVVRYRQVHVDVTGESQTVDELVGEAAPQLVLVNDDDLTYCMMELDDASTSFVADHLGRIVDPMARALCWSALWEQVRNGEMAARNYLAIVAEHLPQETESSVIERVIMNSGIALNRYADPQWVADTGNELIGNVMVTLLKQAEAGSDTQLVVTKGITGLPVSDATAPIVGALAKGEAPVAGVTMDHGLQWLGLISAISGNRIADPASTIAALREEDNTSQGHLNALEAAAAVPTQQAKREIFEEITNNTGDLSNLTIRHKLMGYNHAGSHSITNTIGMDYFDRVTTVWKNLTPEMALVTATGLYPTALTTDEAFAAADALINDESLPHGLRRVLAERRDVAARGKRLQAIDAQAATA</sequence>
<evidence type="ECO:0000256" key="11">
    <source>
        <dbReference type="ARBA" id="ARBA00023049"/>
    </source>
</evidence>
<dbReference type="GO" id="GO:0042277">
    <property type="term" value="F:peptide binding"/>
    <property type="evidence" value="ECO:0007669"/>
    <property type="project" value="TreeGrafter"/>
</dbReference>
<dbReference type="Gene3D" id="1.10.390.10">
    <property type="entry name" value="Neutral Protease Domain 2"/>
    <property type="match status" value="1"/>
</dbReference>
<dbReference type="AlphaFoldDB" id="A0A3G6J8K9"/>
<dbReference type="Gene3D" id="2.60.40.1730">
    <property type="entry name" value="tricorn interacting facor f3 domain"/>
    <property type="match status" value="1"/>
</dbReference>
<evidence type="ECO:0000256" key="2">
    <source>
        <dbReference type="ARBA" id="ARBA00001947"/>
    </source>
</evidence>
<evidence type="ECO:0000259" key="15">
    <source>
        <dbReference type="Pfam" id="PF11838"/>
    </source>
</evidence>
<evidence type="ECO:0000259" key="16">
    <source>
        <dbReference type="Pfam" id="PF17900"/>
    </source>
</evidence>
<dbReference type="GO" id="GO:0008270">
    <property type="term" value="F:zinc ion binding"/>
    <property type="evidence" value="ECO:0007669"/>
    <property type="project" value="InterPro"/>
</dbReference>
<dbReference type="GO" id="GO:0043171">
    <property type="term" value="P:peptide catabolic process"/>
    <property type="evidence" value="ECO:0007669"/>
    <property type="project" value="TreeGrafter"/>
</dbReference>
<keyword evidence="7" id="KW-0645">Protease</keyword>
<dbReference type="InterPro" id="IPR027268">
    <property type="entry name" value="Peptidase_M4/M1_CTD_sf"/>
</dbReference>
<proteinExistence type="inferred from homology"/>
<dbReference type="Proteomes" id="UP000269019">
    <property type="component" value="Chromosome"/>
</dbReference>
<dbReference type="GO" id="GO:0005737">
    <property type="term" value="C:cytoplasm"/>
    <property type="evidence" value="ECO:0007669"/>
    <property type="project" value="TreeGrafter"/>
</dbReference>
<dbReference type="InterPro" id="IPR024571">
    <property type="entry name" value="ERAP1-like_C_dom"/>
</dbReference>
<evidence type="ECO:0000256" key="5">
    <source>
        <dbReference type="ARBA" id="ARBA00015611"/>
    </source>
</evidence>
<dbReference type="SUPFAM" id="SSF63737">
    <property type="entry name" value="Leukotriene A4 hydrolase N-terminal domain"/>
    <property type="match status" value="1"/>
</dbReference>
<dbReference type="EMBL" id="CP033896">
    <property type="protein sequence ID" value="AZA14142.1"/>
    <property type="molecule type" value="Genomic_DNA"/>
</dbReference>
<dbReference type="GO" id="GO:0005615">
    <property type="term" value="C:extracellular space"/>
    <property type="evidence" value="ECO:0007669"/>
    <property type="project" value="TreeGrafter"/>
</dbReference>
<dbReference type="InterPro" id="IPR045357">
    <property type="entry name" value="Aminopeptidase_N-like_N"/>
</dbReference>
<keyword evidence="18" id="KW-1185">Reference proteome</keyword>
<keyword evidence="9 17" id="KW-0378">Hydrolase</keyword>
<dbReference type="Pfam" id="PF17900">
    <property type="entry name" value="Peptidase_M1_N"/>
    <property type="match status" value="1"/>
</dbReference>
<evidence type="ECO:0000256" key="1">
    <source>
        <dbReference type="ARBA" id="ARBA00000098"/>
    </source>
</evidence>
<dbReference type="FunFam" id="1.10.390.10:FF:000004">
    <property type="entry name" value="Aminopeptidase N"/>
    <property type="match status" value="1"/>
</dbReference>
<dbReference type="CDD" id="cd09602">
    <property type="entry name" value="M1_APN"/>
    <property type="match status" value="1"/>
</dbReference>
<evidence type="ECO:0000313" key="18">
    <source>
        <dbReference type="Proteomes" id="UP000269019"/>
    </source>
</evidence>
<dbReference type="PANTHER" id="PTHR11533">
    <property type="entry name" value="PROTEASE M1 ZINC METALLOPROTEASE"/>
    <property type="match status" value="1"/>
</dbReference>
<dbReference type="GO" id="GO:0006508">
    <property type="term" value="P:proteolysis"/>
    <property type="evidence" value="ECO:0007669"/>
    <property type="project" value="UniProtKB-KW"/>
</dbReference>
<dbReference type="GO" id="GO:0070006">
    <property type="term" value="F:metalloaminopeptidase activity"/>
    <property type="evidence" value="ECO:0007669"/>
    <property type="project" value="TreeGrafter"/>
</dbReference>
<dbReference type="PRINTS" id="PR00756">
    <property type="entry name" value="ALADIPTASE"/>
</dbReference>
<dbReference type="GO" id="GO:0016020">
    <property type="term" value="C:membrane"/>
    <property type="evidence" value="ECO:0007669"/>
    <property type="project" value="TreeGrafter"/>
</dbReference>
<evidence type="ECO:0000256" key="9">
    <source>
        <dbReference type="ARBA" id="ARBA00022801"/>
    </source>
</evidence>
<evidence type="ECO:0000256" key="10">
    <source>
        <dbReference type="ARBA" id="ARBA00022833"/>
    </source>
</evidence>
<evidence type="ECO:0000256" key="12">
    <source>
        <dbReference type="ARBA" id="ARBA00029811"/>
    </source>
</evidence>
<keyword evidence="6 17" id="KW-0031">Aminopeptidase</keyword>
<feature type="domain" description="Peptidase M1 membrane alanine aminopeptidase" evidence="14">
    <location>
        <begin position="333"/>
        <end position="544"/>
    </location>
</feature>
<dbReference type="Pfam" id="PF11838">
    <property type="entry name" value="ERAP1_C"/>
    <property type="match status" value="1"/>
</dbReference>
<dbReference type="InterPro" id="IPR050344">
    <property type="entry name" value="Peptidase_M1_aminopeptidases"/>
</dbReference>
<dbReference type="InterPro" id="IPR014782">
    <property type="entry name" value="Peptidase_M1_dom"/>
</dbReference>
<keyword evidence="10" id="KW-0862">Zinc</keyword>
<keyword evidence="8" id="KW-0479">Metal-binding</keyword>
<evidence type="ECO:0000256" key="6">
    <source>
        <dbReference type="ARBA" id="ARBA00022438"/>
    </source>
</evidence>
<protein>
    <recommendedName>
        <fullName evidence="5">Aminopeptidase N</fullName>
        <ecNumber evidence="4">3.4.11.2</ecNumber>
    </recommendedName>
    <alternativeName>
        <fullName evidence="12">Alanine aminopeptidase</fullName>
    </alternativeName>
    <alternativeName>
        <fullName evidence="13">Lysyl aminopeptidase</fullName>
    </alternativeName>
</protein>
<dbReference type="InterPro" id="IPR012778">
    <property type="entry name" value="Pept_M1_aminopeptidase"/>
</dbReference>
<dbReference type="KEGG" id="ccho:CCHOA_08775"/>
<comment type="cofactor">
    <cofactor evidence="2">
        <name>Zn(2+)</name>
        <dbReference type="ChEBI" id="CHEBI:29105"/>
    </cofactor>
</comment>
<reference evidence="17 18" key="1">
    <citation type="submission" date="2018-11" db="EMBL/GenBank/DDBJ databases">
        <authorList>
            <person name="Kleinhagauer T."/>
            <person name="Glaeser S.P."/>
            <person name="Spergser J."/>
            <person name="Ruckert C."/>
            <person name="Kaempfer P."/>
            <person name="Busse H.-J."/>
        </authorList>
    </citation>
    <scope>NUCLEOTIDE SEQUENCE [LARGE SCALE GENOMIC DNA]</scope>
    <source>
        <strain evidence="17 18">200CH</strain>
    </source>
</reference>
<comment type="catalytic activity">
    <reaction evidence="1">
        <text>Release of an N-terminal amino acid, Xaa-|-Yaa- from a peptide, amide or arylamide. Xaa is preferably Ala, but may be most amino acids including Pro (slow action). When a terminal hydrophobic residue is followed by a prolyl residue, the two may be released as an intact Xaa-Pro dipeptide.</text>
        <dbReference type="EC" id="3.4.11.2"/>
    </reaction>
</comment>
<evidence type="ECO:0000256" key="8">
    <source>
        <dbReference type="ARBA" id="ARBA00022723"/>
    </source>
</evidence>
<evidence type="ECO:0000256" key="3">
    <source>
        <dbReference type="ARBA" id="ARBA00010136"/>
    </source>
</evidence>
<evidence type="ECO:0000259" key="14">
    <source>
        <dbReference type="Pfam" id="PF01433"/>
    </source>
</evidence>
<dbReference type="SUPFAM" id="SSF55486">
    <property type="entry name" value="Metalloproteases ('zincins'), catalytic domain"/>
    <property type="match status" value="1"/>
</dbReference>
<evidence type="ECO:0000256" key="13">
    <source>
        <dbReference type="ARBA" id="ARBA00031533"/>
    </source>
</evidence>
<evidence type="ECO:0000256" key="7">
    <source>
        <dbReference type="ARBA" id="ARBA00022670"/>
    </source>
</evidence>
<dbReference type="Pfam" id="PF01433">
    <property type="entry name" value="Peptidase_M1"/>
    <property type="match status" value="1"/>
</dbReference>
<dbReference type="PANTHER" id="PTHR11533:SF174">
    <property type="entry name" value="PUROMYCIN-SENSITIVE AMINOPEPTIDASE-RELATED"/>
    <property type="match status" value="1"/>
</dbReference>
<organism evidence="17 18">
    <name type="scientific">Corynebacterium choanae</name>
    <dbReference type="NCBI Taxonomy" id="1862358"/>
    <lineage>
        <taxon>Bacteria</taxon>
        <taxon>Bacillati</taxon>
        <taxon>Actinomycetota</taxon>
        <taxon>Actinomycetes</taxon>
        <taxon>Mycobacteriales</taxon>
        <taxon>Corynebacteriaceae</taxon>
        <taxon>Corynebacterium</taxon>
    </lineage>
</organism>
<keyword evidence="11" id="KW-0482">Metalloprotease</keyword>
<comment type="similarity">
    <text evidence="3">Belongs to the peptidase M1 family.</text>
</comment>
<gene>
    <name evidence="17" type="primary">pepN</name>
    <name evidence="17" type="ORF">CCHOA_08775</name>
</gene>
<dbReference type="InterPro" id="IPR042097">
    <property type="entry name" value="Aminopeptidase_N-like_N_sf"/>
</dbReference>
<evidence type="ECO:0000313" key="17">
    <source>
        <dbReference type="EMBL" id="AZA14142.1"/>
    </source>
</evidence>